<organism evidence="1 2">
    <name type="scientific">Ancylostoma caninum</name>
    <name type="common">Dog hookworm</name>
    <dbReference type="NCBI Taxonomy" id="29170"/>
    <lineage>
        <taxon>Eukaryota</taxon>
        <taxon>Metazoa</taxon>
        <taxon>Ecdysozoa</taxon>
        <taxon>Nematoda</taxon>
        <taxon>Chromadorea</taxon>
        <taxon>Rhabditida</taxon>
        <taxon>Rhabditina</taxon>
        <taxon>Rhabditomorpha</taxon>
        <taxon>Strongyloidea</taxon>
        <taxon>Ancylostomatidae</taxon>
        <taxon>Ancylostomatinae</taxon>
        <taxon>Ancylostoma</taxon>
    </lineage>
</organism>
<dbReference type="Pfam" id="PF20721">
    <property type="entry name" value="C19orf12"/>
    <property type="match status" value="1"/>
</dbReference>
<evidence type="ECO:0000313" key="2">
    <source>
        <dbReference type="Proteomes" id="UP000252519"/>
    </source>
</evidence>
<reference evidence="1 2" key="1">
    <citation type="submission" date="2014-10" db="EMBL/GenBank/DDBJ databases">
        <title>Draft genome of the hookworm Ancylostoma caninum.</title>
        <authorList>
            <person name="Mitreva M."/>
        </authorList>
    </citation>
    <scope>NUCLEOTIDE SEQUENCE [LARGE SCALE GENOMIC DNA]</scope>
    <source>
        <strain evidence="1 2">Baltimore</strain>
    </source>
</reference>
<evidence type="ECO:0000313" key="1">
    <source>
        <dbReference type="EMBL" id="RCN36925.1"/>
    </source>
</evidence>
<dbReference type="Proteomes" id="UP000252519">
    <property type="component" value="Unassembled WGS sequence"/>
</dbReference>
<accession>A0A368G1T1</accession>
<sequence length="128" mass="13940">MSIEYFNEVLEIMENSEPLRRTVFGVAKQTGCTAAGTAAGGLLMGPFGALVGGVMGAVYGCKCSDKYDSLIRSLRSMTDGEKRRASAQIQRLVESASIEDFLRYISTQPHSEQLIKLLLKIISEKTTS</sequence>
<protein>
    <submittedName>
        <fullName evidence="1">Uncharacterized protein</fullName>
    </submittedName>
</protein>
<name>A0A368G1T1_ANCCA</name>
<comment type="caution">
    <text evidence="1">The sequence shown here is derived from an EMBL/GenBank/DDBJ whole genome shotgun (WGS) entry which is preliminary data.</text>
</comment>
<proteinExistence type="predicted"/>
<keyword evidence="2" id="KW-1185">Reference proteome</keyword>
<dbReference type="AlphaFoldDB" id="A0A368G1T1"/>
<dbReference type="InterPro" id="IPR033369">
    <property type="entry name" value="C19orf12"/>
</dbReference>
<dbReference type="EMBL" id="JOJR01000513">
    <property type="protein sequence ID" value="RCN36925.1"/>
    <property type="molecule type" value="Genomic_DNA"/>
</dbReference>
<dbReference type="OrthoDB" id="5805760at2759"/>
<gene>
    <name evidence="1" type="ORF">ANCCAN_17188</name>
</gene>